<evidence type="ECO:0000259" key="6">
    <source>
        <dbReference type="Pfam" id="PF25767"/>
    </source>
</evidence>
<feature type="domain" description="Tubulin-folding cofactor D ARM repeats" evidence="6">
    <location>
        <begin position="289"/>
        <end position="528"/>
    </location>
</feature>
<evidence type="ECO:0000313" key="7">
    <source>
        <dbReference type="EMBL" id="KAK7791990.1"/>
    </source>
</evidence>
<dbReference type="InterPro" id="IPR011989">
    <property type="entry name" value="ARM-like"/>
</dbReference>
<dbReference type="PANTHER" id="PTHR12658">
    <property type="entry name" value="BETA-TUBULIN COFACTOR D"/>
    <property type="match status" value="1"/>
</dbReference>
<dbReference type="InterPro" id="IPR016024">
    <property type="entry name" value="ARM-type_fold"/>
</dbReference>
<keyword evidence="8" id="KW-1185">Reference proteome</keyword>
<evidence type="ECO:0000256" key="1">
    <source>
        <dbReference type="ARBA" id="ARBA00006853"/>
    </source>
</evidence>
<dbReference type="EMBL" id="JAZDUA010000482">
    <property type="protein sequence ID" value="KAK7791990.1"/>
    <property type="molecule type" value="Genomic_DNA"/>
</dbReference>
<feature type="domain" description="Tubulin-folding cofactor D C-terminal" evidence="5">
    <location>
        <begin position="898"/>
        <end position="1084"/>
    </location>
</feature>
<sequence length="1190" mass="133616">MSPDMSGEAQESYNDDETVENIGLGCALEYFSESEEVMKMIHDLRTVYSTGSPAEKAYERFLKVLTLYQEQRHLLDPYLEKMLNSLVELVRNNDSPMDLKHASFKYLQVVIKVRGYKVVVRHLPHEVSDMEPVLTMLENIDPKDIDCSCTRNVLLLWLSIIVMMPFHMSRLDSFEPGDNSSEGKKTMMSRVYEQVKLSLRQGLHIQYESFLAARFLTRSDVKEVHLASFLNWCKTVFGDPASGPYAQSGVLASVAAILKHGKREDLLPHAPNLLSWIMGCKYRENQNSLIRKYGVKVMQRIGLTFLKTRVAIWRYERGCRSLLANLSGGDTQKHDSSSSQNLLPSEDTGEEFEIPEEMEEVIEELIQALRDSEMVIRWSAAKGIGRVTGRLPKDLADEVVGSVLEMFNPRESDGAWHGGCLALAELGRRGLLVPERLSDVVPVVLKALVYDEPRGYFSVGSHIRDAACFVCWAFARAYEKEILLPFVNDIAGALLVVASFDREVNCRRAGSAAFQENVGRQGTFPHGIDILTAADYFSVGVRNNAFLNISVFIAQFEEYTQVLINHLVDKKVEHWDVAIRELSAKALHNLTPRAPTYMSEIVLGKLLEKTNSVDLNVRHGAIIAIAEILHALFVSLDMSPKIFLDVVSAETVEAVCQLMPKFKKLLQFRGLGGELMKQACAHLIEKCSASKMPFHNREIIGEWQALLDECFSHESINVRARAASALPVFLSEYCRTCENDSWVVKMSERDALIGKYTEHLTANNETTRMGFALAIGSLPDFILKGQLHIVLPALITCTQVTETTVKWAESRRDALKALVSVCTTVGVDTSSLDKTTSLLSHLDVLFNCFFSSLMEYTLDSRGDIGAWVREAAMSALQTLTLLVLKADPSLLKPDLVKRIVASVSQQAVERIDRTRAHAGNVFCSLIHSNPPVPNIPHHEQLLEIFPPDECRNNIVWISASNTFPKFVQLLRFPEFTYHILLGLFVSIGGITESLVKHSSNSFFSLLKEWENNPKELNRICDTIIELFIEYHTDNRVVCSLYGFLDRLLGSGHVSLILKDADSKFASEILRLVRSDIQKIRDHKKRMGSIDVLCQLIQVKGPVSKGALVQLSIFLCSYYLTVRRATAAKLYESLLLYGDESIIPEENLDEVMTVLSETDWEDEVAVVKPIRNSLCGLMNIPVPKVVTGIKK</sequence>
<dbReference type="InterPro" id="IPR058033">
    <property type="entry name" value="ARM_TBCD_2nd"/>
</dbReference>
<evidence type="ECO:0000256" key="4">
    <source>
        <dbReference type="SAM" id="MobiDB-lite"/>
    </source>
</evidence>
<gene>
    <name evidence="7" type="ORF">R5R35_007977</name>
</gene>
<dbReference type="GO" id="GO:0016328">
    <property type="term" value="C:lateral plasma membrane"/>
    <property type="evidence" value="ECO:0007669"/>
    <property type="project" value="TreeGrafter"/>
</dbReference>
<dbReference type="GO" id="GO:0048487">
    <property type="term" value="F:beta-tubulin binding"/>
    <property type="evidence" value="ECO:0007669"/>
    <property type="project" value="InterPro"/>
</dbReference>
<accession>A0AAN9V969</accession>
<dbReference type="Pfam" id="PF25767">
    <property type="entry name" value="ARM_TBCD_2nd"/>
    <property type="match status" value="1"/>
</dbReference>
<dbReference type="GO" id="GO:0034333">
    <property type="term" value="P:adherens junction assembly"/>
    <property type="evidence" value="ECO:0007669"/>
    <property type="project" value="TreeGrafter"/>
</dbReference>
<protein>
    <recommendedName>
        <fullName evidence="2">Tubulin-specific chaperone D</fullName>
    </recommendedName>
</protein>
<comment type="caution">
    <text evidence="7">The sequence shown here is derived from an EMBL/GenBank/DDBJ whole genome shotgun (WGS) entry which is preliminary data.</text>
</comment>
<organism evidence="7 8">
    <name type="scientific">Gryllus longicercus</name>
    <dbReference type="NCBI Taxonomy" id="2509291"/>
    <lineage>
        <taxon>Eukaryota</taxon>
        <taxon>Metazoa</taxon>
        <taxon>Ecdysozoa</taxon>
        <taxon>Arthropoda</taxon>
        <taxon>Hexapoda</taxon>
        <taxon>Insecta</taxon>
        <taxon>Pterygota</taxon>
        <taxon>Neoptera</taxon>
        <taxon>Polyneoptera</taxon>
        <taxon>Orthoptera</taxon>
        <taxon>Ensifera</taxon>
        <taxon>Gryllidea</taxon>
        <taxon>Grylloidea</taxon>
        <taxon>Gryllidae</taxon>
        <taxon>Gryllinae</taxon>
        <taxon>Gryllus</taxon>
    </lineage>
</organism>
<dbReference type="InterPro" id="IPR033162">
    <property type="entry name" value="TBCD"/>
</dbReference>
<evidence type="ECO:0000256" key="2">
    <source>
        <dbReference type="ARBA" id="ARBA00015003"/>
    </source>
</evidence>
<dbReference type="GO" id="GO:0000226">
    <property type="term" value="P:microtubule cytoskeleton organization"/>
    <property type="evidence" value="ECO:0007669"/>
    <property type="project" value="TreeGrafter"/>
</dbReference>
<dbReference type="Pfam" id="PF12612">
    <property type="entry name" value="TFCD_C"/>
    <property type="match status" value="1"/>
</dbReference>
<dbReference type="PANTHER" id="PTHR12658:SF0">
    <property type="entry name" value="TUBULIN-SPECIFIC CHAPERONE D"/>
    <property type="match status" value="1"/>
</dbReference>
<name>A0AAN9V969_9ORTH</name>
<dbReference type="Gene3D" id="1.25.10.10">
    <property type="entry name" value="Leucine-rich Repeat Variant"/>
    <property type="match status" value="2"/>
</dbReference>
<evidence type="ECO:0000256" key="3">
    <source>
        <dbReference type="ARBA" id="ARBA00023186"/>
    </source>
</evidence>
<dbReference type="InterPro" id="IPR022577">
    <property type="entry name" value="TBCD_C"/>
</dbReference>
<evidence type="ECO:0000313" key="8">
    <source>
        <dbReference type="Proteomes" id="UP001378592"/>
    </source>
</evidence>
<dbReference type="Proteomes" id="UP001378592">
    <property type="component" value="Unassembled WGS sequence"/>
</dbReference>
<dbReference type="AlphaFoldDB" id="A0AAN9V969"/>
<dbReference type="SUPFAM" id="SSF48371">
    <property type="entry name" value="ARM repeat"/>
    <property type="match status" value="2"/>
</dbReference>
<dbReference type="GO" id="GO:0070830">
    <property type="term" value="P:bicellular tight junction assembly"/>
    <property type="evidence" value="ECO:0007669"/>
    <property type="project" value="TreeGrafter"/>
</dbReference>
<proteinExistence type="inferred from homology"/>
<comment type="similarity">
    <text evidence="1">Belongs to the TBCD family.</text>
</comment>
<dbReference type="GO" id="GO:0005096">
    <property type="term" value="F:GTPase activator activity"/>
    <property type="evidence" value="ECO:0007669"/>
    <property type="project" value="InterPro"/>
</dbReference>
<dbReference type="Pfam" id="PF23579">
    <property type="entry name" value="ARM_TBCD"/>
    <property type="match status" value="1"/>
</dbReference>
<feature type="region of interest" description="Disordered" evidence="4">
    <location>
        <begin position="328"/>
        <end position="347"/>
    </location>
</feature>
<evidence type="ECO:0000259" key="5">
    <source>
        <dbReference type="Pfam" id="PF12612"/>
    </source>
</evidence>
<dbReference type="GO" id="GO:0007023">
    <property type="term" value="P:post-chaperonin tubulin folding pathway"/>
    <property type="evidence" value="ECO:0007669"/>
    <property type="project" value="InterPro"/>
</dbReference>
<reference evidence="7 8" key="1">
    <citation type="submission" date="2024-03" db="EMBL/GenBank/DDBJ databases">
        <title>The genome assembly and annotation of the cricket Gryllus longicercus Weissman &amp; Gray.</title>
        <authorList>
            <person name="Szrajer S."/>
            <person name="Gray D."/>
            <person name="Ylla G."/>
        </authorList>
    </citation>
    <scope>NUCLEOTIDE SEQUENCE [LARGE SCALE GENOMIC DNA]</scope>
    <source>
        <strain evidence="7">DAG 2021-001</strain>
        <tissue evidence="7">Whole body minus gut</tissue>
    </source>
</reference>
<keyword evidence="3" id="KW-0143">Chaperone</keyword>
<dbReference type="GO" id="GO:0007021">
    <property type="term" value="P:tubulin complex assembly"/>
    <property type="evidence" value="ECO:0007669"/>
    <property type="project" value="InterPro"/>
</dbReference>